<dbReference type="AlphaFoldDB" id="A0A6J4NFQ1"/>
<gene>
    <name evidence="1" type="ORF">AVDCRST_MAG84-5104</name>
</gene>
<accession>A0A6J4NFQ1</accession>
<reference evidence="1" key="1">
    <citation type="submission" date="2020-02" db="EMBL/GenBank/DDBJ databases">
        <authorList>
            <person name="Meier V. D."/>
        </authorList>
    </citation>
    <scope>NUCLEOTIDE SEQUENCE</scope>
    <source>
        <strain evidence="1">AVDCRST_MAG84</strain>
    </source>
</reference>
<organism evidence="1">
    <name type="scientific">uncultured Microcoleus sp</name>
    <dbReference type="NCBI Taxonomy" id="259945"/>
    <lineage>
        <taxon>Bacteria</taxon>
        <taxon>Bacillati</taxon>
        <taxon>Cyanobacteriota</taxon>
        <taxon>Cyanophyceae</taxon>
        <taxon>Oscillatoriophycideae</taxon>
        <taxon>Oscillatoriales</taxon>
        <taxon>Microcoleaceae</taxon>
        <taxon>Microcoleus</taxon>
        <taxon>environmental samples</taxon>
    </lineage>
</organism>
<proteinExistence type="predicted"/>
<evidence type="ECO:0000313" key="1">
    <source>
        <dbReference type="EMBL" id="CAA9381457.1"/>
    </source>
</evidence>
<name>A0A6J4NFQ1_9CYAN</name>
<dbReference type="EMBL" id="CADCTZ010001143">
    <property type="protein sequence ID" value="CAA9381457.1"/>
    <property type="molecule type" value="Genomic_DNA"/>
</dbReference>
<protein>
    <submittedName>
        <fullName evidence="1">Uncharacterized protein</fullName>
    </submittedName>
</protein>
<sequence>MLQVRLEIDGKLIGFYREDNGWKLLLPDELASALEAERQRAAELESLLAHYRHRFGELPESNG</sequence>